<evidence type="ECO:0000256" key="1">
    <source>
        <dbReference type="SAM" id="Coils"/>
    </source>
</evidence>
<feature type="domain" description="Harmonin-binding protein USHBP1 PDZ-binding" evidence="3">
    <location>
        <begin position="803"/>
        <end position="865"/>
    </location>
</feature>
<dbReference type="Proteomes" id="UP000076420">
    <property type="component" value="Unassembled WGS sequence"/>
</dbReference>
<reference evidence="4" key="1">
    <citation type="submission" date="2020-05" db="UniProtKB">
        <authorList>
            <consortium name="EnsemblMetazoa"/>
        </authorList>
    </citation>
    <scope>IDENTIFICATION</scope>
    <source>
        <strain evidence="4">BB02</strain>
    </source>
</reference>
<feature type="compositionally biased region" description="Low complexity" evidence="2">
    <location>
        <begin position="661"/>
        <end position="678"/>
    </location>
</feature>
<evidence type="ECO:0000313" key="5">
    <source>
        <dbReference type="Proteomes" id="UP000076420"/>
    </source>
</evidence>
<accession>A0A2C9JX86</accession>
<feature type="region of interest" description="Disordered" evidence="2">
    <location>
        <begin position="246"/>
        <end position="270"/>
    </location>
</feature>
<organism evidence="4 5">
    <name type="scientific">Biomphalaria glabrata</name>
    <name type="common">Bloodfluke planorb</name>
    <name type="synonym">Freshwater snail</name>
    <dbReference type="NCBI Taxonomy" id="6526"/>
    <lineage>
        <taxon>Eukaryota</taxon>
        <taxon>Metazoa</taxon>
        <taxon>Spiralia</taxon>
        <taxon>Lophotrochozoa</taxon>
        <taxon>Mollusca</taxon>
        <taxon>Gastropoda</taxon>
        <taxon>Heterobranchia</taxon>
        <taxon>Euthyneura</taxon>
        <taxon>Panpulmonata</taxon>
        <taxon>Hygrophila</taxon>
        <taxon>Lymnaeoidea</taxon>
        <taxon>Planorbidae</taxon>
        <taxon>Biomphalaria</taxon>
    </lineage>
</organism>
<sequence>MANVPPMKFCSERAVILAHERYMRLEEGCTLRILVDNWDGRRRLKKPALLHAVARGLVREINLPVEQAVLSPSGSFLPMEALGMPTIRKCLLDPVVTRQSDPTKLLHAARETIASYPTGVTTIYTDGSVQTLECTVKAGDLCSCGSIKCTYYLMGPQLHAAALTSLKGEIFELKNHIVRLATEQSMLDGCHTHRHIPTDNKLGPADFEDRLEELTSRYEERIIELHSVIAELRKKVERHQINVIREEDEYEESDQGQSVDGESSKDENHEINQEFSRVVSEIQSTMANKPLPTGQCSDGLMGISYTAEEIEDKKEDKLQLEEDGNNVDSPPKLPPRMMRPNSLTKSTSMVLDPQLKAELSVLRTDNEELRRQTCNLEIELGQMSEQMGTCMKEKENLMKKVLELQHKLQAYTTSSPSHSRVVTPTKQSSTPPPLIDRRSVEPDVYPVAKMAELKKLKTCVSDMQVLGSEVTTLGVQSTPTAEHLVQSLNDGSSVAELLKSMSRGGSTNVGEAVVKEFEVELERRQAKIDHLKAQNDVLTATLEESKSHAERLSVLIGKYESNNTALQLAAVFSDHCMEAQDVLTALLDTEMGVLLANCRAAGLGGLVETDDDQEEVTAILQRAHHARRRAEGVARHLLTRLDRNNSNHVTLAACHPWEDVSTNSRTASTSSTSSSNDADFSKADEVKLRDHIQQLKSERAAVRTTGTKQWLQFYTKAELKARSYLLEKEKKALELRLSGKETQEQAYRVQIDYLKGELSYHDPTLTCPSTTVPDHPYITELKSRNSCELLQELNLSLDRERTLKNRISELMSTLEKISRNSESRHKQSAEFVNDLKRANSALIAAFDKAKKKYQGRLKKMEVQLKSVCDKYESDTSALRQRLKVETRPQPSETSL</sequence>
<dbReference type="VEuPathDB" id="VectorBase:BGLB009512"/>
<feature type="region of interest" description="Disordered" evidence="2">
    <location>
        <begin position="317"/>
        <end position="337"/>
    </location>
</feature>
<feature type="compositionally biased region" description="Polar residues" evidence="2">
    <location>
        <begin position="411"/>
        <end position="429"/>
    </location>
</feature>
<dbReference type="VEuPathDB" id="VectorBase:BGLAX_044573"/>
<dbReference type="InterPro" id="IPR040171">
    <property type="entry name" value="USBP1-like"/>
</dbReference>
<evidence type="ECO:0000259" key="3">
    <source>
        <dbReference type="Pfam" id="PF10506"/>
    </source>
</evidence>
<evidence type="ECO:0000256" key="2">
    <source>
        <dbReference type="SAM" id="MobiDB-lite"/>
    </source>
</evidence>
<dbReference type="Pfam" id="PF10506">
    <property type="entry name" value="USHBP1_PDZ-bd"/>
    <property type="match status" value="2"/>
</dbReference>
<dbReference type="InterPro" id="IPR019536">
    <property type="entry name" value="USHBP1_PDZ-bd"/>
</dbReference>
<protein>
    <recommendedName>
        <fullName evidence="3">Harmonin-binding protein USHBP1 PDZ-binding domain-containing protein</fullName>
    </recommendedName>
</protein>
<dbReference type="VEuPathDB" id="VectorBase:BGLAX_050536"/>
<dbReference type="PANTHER" id="PTHR23347">
    <property type="entry name" value="COLORECTAL MUTANT CANCER PROTEIN MCC PROTEIN -RELATED"/>
    <property type="match status" value="1"/>
</dbReference>
<name>A0A2C9JX86_BIOGL</name>
<feature type="region of interest" description="Disordered" evidence="2">
    <location>
        <begin position="411"/>
        <end position="438"/>
    </location>
</feature>
<dbReference type="AlphaFoldDB" id="A0A2C9JX86"/>
<feature type="region of interest" description="Disordered" evidence="2">
    <location>
        <begin position="661"/>
        <end position="682"/>
    </location>
</feature>
<dbReference type="KEGG" id="bgt:106071713"/>
<gene>
    <name evidence="4" type="primary">106071713</name>
</gene>
<evidence type="ECO:0000313" key="4">
    <source>
        <dbReference type="EnsemblMetazoa" id="BGLB009512-PB"/>
    </source>
</evidence>
<dbReference type="OrthoDB" id="6256369at2759"/>
<dbReference type="STRING" id="6526.A0A2C9JX86"/>
<dbReference type="EnsemblMetazoa" id="BGLB009512-RB">
    <property type="protein sequence ID" value="BGLB009512-PB"/>
    <property type="gene ID" value="BGLB009512"/>
</dbReference>
<dbReference type="PANTHER" id="PTHR23347:SF6">
    <property type="entry name" value="FI17904P1"/>
    <property type="match status" value="1"/>
</dbReference>
<proteinExistence type="predicted"/>
<feature type="domain" description="Harmonin-binding protein USHBP1 PDZ-binding" evidence="3">
    <location>
        <begin position="525"/>
        <end position="586"/>
    </location>
</feature>
<feature type="coiled-coil region" evidence="1">
    <location>
        <begin position="514"/>
        <end position="541"/>
    </location>
</feature>
<feature type="coiled-coil region" evidence="1">
    <location>
        <begin position="800"/>
        <end position="852"/>
    </location>
</feature>
<keyword evidence="1" id="KW-0175">Coiled coil</keyword>